<dbReference type="AlphaFoldDB" id="A0A5N6DVZ9"/>
<accession>A0A5N6DVZ9</accession>
<reference evidence="1 2" key="1">
    <citation type="submission" date="2019-04" db="EMBL/GenBank/DDBJ databases">
        <title>Fungal friends and foes A comparative genomics study of 23 Aspergillus species from section Flavi.</title>
        <authorList>
            <consortium name="DOE Joint Genome Institute"/>
            <person name="Kjaerbolling I."/>
            <person name="Vesth T.C."/>
            <person name="Frisvad J.C."/>
            <person name="Nybo J.L."/>
            <person name="Theobald S."/>
            <person name="Kildgaard S."/>
            <person name="Petersen T.I."/>
            <person name="Kuo A."/>
            <person name="Sato A."/>
            <person name="Lyhne E.K."/>
            <person name="Kogle M.E."/>
            <person name="Wiebenga A."/>
            <person name="Kun R.S."/>
            <person name="Lubbers R.J."/>
            <person name="Makela M.R."/>
            <person name="Barry K."/>
            <person name="Chovatia M."/>
            <person name="Clum A."/>
            <person name="Daum C."/>
            <person name="Haridas S."/>
            <person name="He G."/>
            <person name="LaButti K."/>
            <person name="Lipzen A."/>
            <person name="Mondo S."/>
            <person name="Pangilinan J."/>
            <person name="Riley R."/>
            <person name="Salamov A."/>
            <person name="Simmons B.A."/>
            <person name="Magnuson J.K."/>
            <person name="Henrissat B."/>
            <person name="Mortensen U.H."/>
            <person name="Larsen T.O."/>
            <person name="De vries R.P."/>
            <person name="Grigoriev I.V."/>
            <person name="Machida M."/>
            <person name="Baker S.E."/>
            <person name="Andersen M.R."/>
        </authorList>
    </citation>
    <scope>NUCLEOTIDE SEQUENCE [LARGE SCALE GENOMIC DNA]</scope>
    <source>
        <strain evidence="1 2">CBS 117618</strain>
    </source>
</reference>
<organism evidence="1 2">
    <name type="scientific">Aspergillus parasiticus</name>
    <dbReference type="NCBI Taxonomy" id="5067"/>
    <lineage>
        <taxon>Eukaryota</taxon>
        <taxon>Fungi</taxon>
        <taxon>Dikarya</taxon>
        <taxon>Ascomycota</taxon>
        <taxon>Pezizomycotina</taxon>
        <taxon>Eurotiomycetes</taxon>
        <taxon>Eurotiomycetidae</taxon>
        <taxon>Eurotiales</taxon>
        <taxon>Aspergillaceae</taxon>
        <taxon>Aspergillus</taxon>
        <taxon>Aspergillus subgen. Circumdati</taxon>
    </lineage>
</organism>
<name>A0A5N6DVZ9_ASPPA</name>
<keyword evidence="2" id="KW-1185">Reference proteome</keyword>
<sequence length="160" mass="17565">MAVIACYSLSIQRSRFYTSALNYRLLSGAPRWFSRPLDEGTSDSAALGSRVPLRSEKVGLIIFRPWTSHGSLARDDCCISRVVDIARGCCGLGHLRVTSIEHLSILGIDRCAVMPHSSRGMLQYPNRLGSSPLAWSGTQPLPSIGPESRYELRRAVTMTA</sequence>
<dbReference type="EMBL" id="ML734947">
    <property type="protein sequence ID" value="KAB8209406.1"/>
    <property type="molecule type" value="Genomic_DNA"/>
</dbReference>
<dbReference type="Proteomes" id="UP000326532">
    <property type="component" value="Unassembled WGS sequence"/>
</dbReference>
<evidence type="ECO:0000313" key="1">
    <source>
        <dbReference type="EMBL" id="KAB8209406.1"/>
    </source>
</evidence>
<dbReference type="VEuPathDB" id="FungiDB:BDV34DRAFT_25248"/>
<gene>
    <name evidence="1" type="ORF">BDV34DRAFT_25248</name>
</gene>
<proteinExistence type="predicted"/>
<evidence type="ECO:0000313" key="2">
    <source>
        <dbReference type="Proteomes" id="UP000326532"/>
    </source>
</evidence>
<protein>
    <submittedName>
        <fullName evidence="1">Uncharacterized protein</fullName>
    </submittedName>
</protein>